<name>A0A136Q5G7_9FIRM</name>
<dbReference type="Pfam" id="PF00809">
    <property type="entry name" value="Pterin_bind"/>
    <property type="match status" value="1"/>
</dbReference>
<keyword evidence="9" id="KW-1185">Reference proteome</keyword>
<keyword evidence="2 8" id="KW-0489">Methyltransferase</keyword>
<keyword evidence="5" id="KW-0479">Metal-binding</keyword>
<dbReference type="KEGG" id="cmiu:B1H56_12615"/>
<keyword evidence="3" id="KW-0846">Cobalamin</keyword>
<dbReference type="EMBL" id="LSZW01000055">
    <property type="protein sequence ID" value="KXK65796.1"/>
    <property type="molecule type" value="Genomic_DNA"/>
</dbReference>
<keyword evidence="4 8" id="KW-0808">Transferase</keyword>
<proteinExistence type="inferred from homology"/>
<dbReference type="PROSITE" id="PS50972">
    <property type="entry name" value="PTERIN_BINDING"/>
    <property type="match status" value="1"/>
</dbReference>
<dbReference type="PATRIC" id="fig|626937.4.peg.1274"/>
<dbReference type="PANTHER" id="PTHR45833:SF1">
    <property type="entry name" value="METHIONINE SYNTHASE"/>
    <property type="match status" value="1"/>
</dbReference>
<evidence type="ECO:0000256" key="4">
    <source>
        <dbReference type="ARBA" id="ARBA00022679"/>
    </source>
</evidence>
<dbReference type="GO" id="GO:0031419">
    <property type="term" value="F:cobalamin binding"/>
    <property type="evidence" value="ECO:0007669"/>
    <property type="project" value="UniProtKB-KW"/>
</dbReference>
<dbReference type="Gene3D" id="3.20.20.20">
    <property type="entry name" value="Dihydropteroate synthase-like"/>
    <property type="match status" value="1"/>
</dbReference>
<keyword evidence="6" id="KW-0170">Cobalt</keyword>
<dbReference type="GO" id="GO:0050667">
    <property type="term" value="P:homocysteine metabolic process"/>
    <property type="evidence" value="ECO:0007669"/>
    <property type="project" value="TreeGrafter"/>
</dbReference>
<dbReference type="AlphaFoldDB" id="A0A136Q5G7"/>
<evidence type="ECO:0000256" key="5">
    <source>
        <dbReference type="ARBA" id="ARBA00022723"/>
    </source>
</evidence>
<dbReference type="GO" id="GO:0005829">
    <property type="term" value="C:cytosol"/>
    <property type="evidence" value="ECO:0007669"/>
    <property type="project" value="TreeGrafter"/>
</dbReference>
<comment type="caution">
    <text evidence="8">The sequence shown here is derived from an EMBL/GenBank/DDBJ whole genome shotgun (WGS) entry which is preliminary data.</text>
</comment>
<evidence type="ECO:0000313" key="8">
    <source>
        <dbReference type="EMBL" id="KXK65796.1"/>
    </source>
</evidence>
<dbReference type="InterPro" id="IPR000489">
    <property type="entry name" value="Pterin-binding_dom"/>
</dbReference>
<feature type="domain" description="Pterin-binding" evidence="7">
    <location>
        <begin position="1"/>
        <end position="246"/>
    </location>
</feature>
<dbReference type="GO" id="GO:0008705">
    <property type="term" value="F:methionine synthase activity"/>
    <property type="evidence" value="ECO:0007669"/>
    <property type="project" value="TreeGrafter"/>
</dbReference>
<dbReference type="RefSeq" id="WP_066521114.1">
    <property type="nucleotide sequence ID" value="NZ_CABMOF010000004.1"/>
</dbReference>
<dbReference type="OrthoDB" id="358252at2"/>
<dbReference type="InterPro" id="IPR011005">
    <property type="entry name" value="Dihydropteroate_synth-like_sf"/>
</dbReference>
<dbReference type="PANTHER" id="PTHR45833">
    <property type="entry name" value="METHIONINE SYNTHASE"/>
    <property type="match status" value="1"/>
</dbReference>
<accession>A0A136Q5G7</accession>
<dbReference type="GO" id="GO:0046872">
    <property type="term" value="F:metal ion binding"/>
    <property type="evidence" value="ECO:0007669"/>
    <property type="project" value="UniProtKB-KW"/>
</dbReference>
<evidence type="ECO:0000256" key="2">
    <source>
        <dbReference type="ARBA" id="ARBA00022603"/>
    </source>
</evidence>
<dbReference type="SUPFAM" id="SSF51717">
    <property type="entry name" value="Dihydropteroate synthetase-like"/>
    <property type="match status" value="1"/>
</dbReference>
<dbReference type="STRING" id="626937.HMPREF3293_01289"/>
<evidence type="ECO:0000259" key="7">
    <source>
        <dbReference type="PROSITE" id="PS50972"/>
    </source>
</evidence>
<gene>
    <name evidence="8" type="ORF">HMPREF3293_01289</name>
</gene>
<evidence type="ECO:0000256" key="3">
    <source>
        <dbReference type="ARBA" id="ARBA00022628"/>
    </source>
</evidence>
<dbReference type="InterPro" id="IPR050554">
    <property type="entry name" value="Met_Synthase/Corrinoid"/>
</dbReference>
<comment type="similarity">
    <text evidence="1">Belongs to the vitamin-B12 dependent methionine synthase family.</text>
</comment>
<dbReference type="GO" id="GO:0032259">
    <property type="term" value="P:methylation"/>
    <property type="evidence" value="ECO:0007669"/>
    <property type="project" value="UniProtKB-KW"/>
</dbReference>
<organism evidence="8 9">
    <name type="scientific">Christensenella minuta</name>
    <dbReference type="NCBI Taxonomy" id="626937"/>
    <lineage>
        <taxon>Bacteria</taxon>
        <taxon>Bacillati</taxon>
        <taxon>Bacillota</taxon>
        <taxon>Clostridia</taxon>
        <taxon>Christensenellales</taxon>
        <taxon>Christensenellaceae</taxon>
        <taxon>Christensenella</taxon>
    </lineage>
</organism>
<dbReference type="GO" id="GO:0046653">
    <property type="term" value="P:tetrahydrofolate metabolic process"/>
    <property type="evidence" value="ECO:0007669"/>
    <property type="project" value="TreeGrafter"/>
</dbReference>
<evidence type="ECO:0000313" key="9">
    <source>
        <dbReference type="Proteomes" id="UP000070366"/>
    </source>
</evidence>
<evidence type="ECO:0000256" key="6">
    <source>
        <dbReference type="ARBA" id="ARBA00023285"/>
    </source>
</evidence>
<sequence length="264" mass="28734">MIIIGEKLNSSIPSTLQGLNEKNEDFITDLARRQGEAGARYLDLNTGMCGDEKEMLVWAAGLALKAAPGCALMADSTSPGALRYLFENVELENAAINSVTLEEDRLSGVLPLVREFKTAIVGMPIDGDGIPKTAERRVENARKLIAILRENGSADQDIYIDIVVEAAATGWDAPQKALEAAQALRGEFPDVHLLVGLSNVSFGLPRRGVINETFLACAMARGVDAAIMDITNPSMKLHLRAAEMLFGQDEYCMEYLNAYRETEQ</sequence>
<protein>
    <submittedName>
        <fullName evidence="8">Putative methyltetrahydrofolate:corrinoid/iron-sulfur protein methyltransferase</fullName>
    </submittedName>
</protein>
<evidence type="ECO:0000256" key="1">
    <source>
        <dbReference type="ARBA" id="ARBA00010398"/>
    </source>
</evidence>
<dbReference type="Proteomes" id="UP000070366">
    <property type="component" value="Unassembled WGS sequence"/>
</dbReference>
<reference evidence="8 9" key="1">
    <citation type="submission" date="2016-02" db="EMBL/GenBank/DDBJ databases">
        <authorList>
            <person name="Wen L."/>
            <person name="He K."/>
            <person name="Yang H."/>
        </authorList>
    </citation>
    <scope>NUCLEOTIDE SEQUENCE [LARGE SCALE GENOMIC DNA]</scope>
    <source>
        <strain evidence="8 9">DSM 22607</strain>
    </source>
</reference>